<dbReference type="EMBL" id="BAJS01000002">
    <property type="protein sequence ID" value="GAK35482.1"/>
    <property type="molecule type" value="Genomic_DNA"/>
</dbReference>
<proteinExistence type="predicted"/>
<dbReference type="Proteomes" id="UP000027601">
    <property type="component" value="Unassembled WGS sequence"/>
</dbReference>
<gene>
    <name evidence="1" type="ORF">JCM15093_577</name>
</gene>
<protein>
    <submittedName>
        <fullName evidence="1">Uncharacterized protein</fullName>
    </submittedName>
</protein>
<evidence type="ECO:0000313" key="1">
    <source>
        <dbReference type="EMBL" id="GAK35482.1"/>
    </source>
</evidence>
<sequence>MFLFGCKCNQIDFNTKQNLTFFCVDLKKFVEHFFFLAVLFQNEYFYSILI</sequence>
<dbReference type="AlphaFoldDB" id="A0A069CZ60"/>
<accession>A0A069CZ60</accession>
<organism evidence="1 2">
    <name type="scientific">Bacteroides graminisolvens DSM 19988 = JCM 15093</name>
    <dbReference type="NCBI Taxonomy" id="1121097"/>
    <lineage>
        <taxon>Bacteria</taxon>
        <taxon>Pseudomonadati</taxon>
        <taxon>Bacteroidota</taxon>
        <taxon>Bacteroidia</taxon>
        <taxon>Bacteroidales</taxon>
        <taxon>Bacteroidaceae</taxon>
        <taxon>Bacteroides</taxon>
    </lineage>
</organism>
<keyword evidence="2" id="KW-1185">Reference proteome</keyword>
<name>A0A069CZ60_9BACE</name>
<reference evidence="1 2" key="1">
    <citation type="journal article" date="2015" name="Microbes Environ.">
        <title>Distribution and evolution of nitrogen fixation genes in the phylum bacteroidetes.</title>
        <authorList>
            <person name="Inoue J."/>
            <person name="Oshima K."/>
            <person name="Suda W."/>
            <person name="Sakamoto M."/>
            <person name="Iino T."/>
            <person name="Noda S."/>
            <person name="Hongoh Y."/>
            <person name="Hattori M."/>
            <person name="Ohkuma M."/>
        </authorList>
    </citation>
    <scope>NUCLEOTIDE SEQUENCE [LARGE SCALE GENOMIC DNA]</scope>
    <source>
        <strain evidence="1 2">JCM 15093</strain>
    </source>
</reference>
<evidence type="ECO:0000313" key="2">
    <source>
        <dbReference type="Proteomes" id="UP000027601"/>
    </source>
</evidence>
<comment type="caution">
    <text evidence="1">The sequence shown here is derived from an EMBL/GenBank/DDBJ whole genome shotgun (WGS) entry which is preliminary data.</text>
</comment>